<organism evidence="1 2">
    <name type="scientific">Dermabacter jinjuensis</name>
    <dbReference type="NCBI Taxonomy" id="1667168"/>
    <lineage>
        <taxon>Bacteria</taxon>
        <taxon>Bacillati</taxon>
        <taxon>Actinomycetota</taxon>
        <taxon>Actinomycetes</taxon>
        <taxon>Micrococcales</taxon>
        <taxon>Dermabacteraceae</taxon>
        <taxon>Dermabacter</taxon>
    </lineage>
</organism>
<dbReference type="Gene3D" id="3.40.1260.10">
    <property type="entry name" value="DsrEFH-like"/>
    <property type="match status" value="1"/>
</dbReference>
<dbReference type="SUPFAM" id="SSF75169">
    <property type="entry name" value="DsrEFH-like"/>
    <property type="match status" value="1"/>
</dbReference>
<keyword evidence="2" id="KW-1185">Reference proteome</keyword>
<proteinExistence type="predicted"/>
<accession>A0ABM6PLK3</accession>
<dbReference type="Pfam" id="PF02635">
    <property type="entry name" value="DsrE"/>
    <property type="match status" value="1"/>
</dbReference>
<name>A0ABM6PLK3_9MICO</name>
<evidence type="ECO:0000313" key="2">
    <source>
        <dbReference type="Proteomes" id="UP000815698"/>
    </source>
</evidence>
<evidence type="ECO:0000313" key="1">
    <source>
        <dbReference type="EMBL" id="ATH96316.1"/>
    </source>
</evidence>
<dbReference type="Proteomes" id="UP000815698">
    <property type="component" value="Chromosome"/>
</dbReference>
<sequence length="119" mass="12597">MSKICVSITHAKDDVDKATVGFVIANASIASDQETVVFLSSEGARLAEEGYADDLHEEGFAPLKELITNYAEAGGTIWVCSPCYKKRGLDEGKLINGATIVGGAKLVEYMSQGASCVSY</sequence>
<dbReference type="RefSeq" id="WP_016664969.1">
    <property type="nucleotide sequence ID" value="NZ_CP023482.1"/>
</dbReference>
<protein>
    <submittedName>
        <fullName evidence="1">Sulfur reduction protein DsrE</fullName>
    </submittedName>
</protein>
<dbReference type="InterPro" id="IPR003787">
    <property type="entry name" value="Sulphur_relay_DsrE/F-like"/>
</dbReference>
<reference evidence="1 2" key="1">
    <citation type="journal article" date="2016" name="Int. J. Syst. Evol. Microbiol.">
        <title>Dermabacter jinjuensis sp. nov., a novel species of the genus Dermabacter isolated from a clinical specimen.</title>
        <authorList>
            <person name="Park Y.K."/>
            <person name="Lee K.M."/>
            <person name="Lee W.K."/>
            <person name="Cho M.J."/>
            <person name="Lee H.S."/>
            <person name="Cho Y.G."/>
            <person name="Lee Y.C."/>
            <person name="Lee W.K."/>
            <person name="Seong W.K."/>
            <person name="Hwang K.J."/>
        </authorList>
    </citation>
    <scope>NUCLEOTIDE SEQUENCE [LARGE SCALE GENOMIC DNA]</scope>
    <source>
        <strain evidence="1 2">32T</strain>
    </source>
</reference>
<dbReference type="InterPro" id="IPR027396">
    <property type="entry name" value="DsrEFH-like"/>
</dbReference>
<dbReference type="GeneID" id="74909079"/>
<gene>
    <name evidence="1" type="ORF">COP05_03800</name>
</gene>
<dbReference type="EMBL" id="CP023482">
    <property type="protein sequence ID" value="ATH96316.1"/>
    <property type="molecule type" value="Genomic_DNA"/>
</dbReference>